<dbReference type="GeneID" id="110975210"/>
<dbReference type="PANTHER" id="PTHR21178:SF8">
    <property type="entry name" value="CILIA- AND FLAGELLA-ASSOCIATED PROTEIN 61"/>
    <property type="match status" value="1"/>
</dbReference>
<dbReference type="RefSeq" id="XP_022083169.1">
    <property type="nucleotide sequence ID" value="XM_022227477.1"/>
</dbReference>
<dbReference type="InterPro" id="IPR056299">
    <property type="entry name" value="CFAP61_dimer"/>
</dbReference>
<name>A0A8B7XQQ7_ACAPL</name>
<evidence type="ECO:0000259" key="2">
    <source>
        <dbReference type="Pfam" id="PF16092"/>
    </source>
</evidence>
<feature type="region of interest" description="Disordered" evidence="1">
    <location>
        <begin position="269"/>
        <end position="363"/>
    </location>
</feature>
<dbReference type="Proteomes" id="UP000694845">
    <property type="component" value="Unplaced"/>
</dbReference>
<keyword evidence="4" id="KW-1185">Reference proteome</keyword>
<feature type="domain" description="Cilia- and flagella-associated protein 61 N-terminal" evidence="2">
    <location>
        <begin position="17"/>
        <end position="269"/>
    </location>
</feature>
<proteinExistence type="predicted"/>
<dbReference type="InterPro" id="IPR036188">
    <property type="entry name" value="FAD/NAD-bd_sf"/>
</dbReference>
<protein>
    <submittedName>
        <fullName evidence="5 6">Cilia- and flagella-associated protein 61-like</fullName>
    </submittedName>
</protein>
<organism evidence="4 6">
    <name type="scientific">Acanthaster planci</name>
    <name type="common">Crown-of-thorns starfish</name>
    <dbReference type="NCBI Taxonomy" id="133434"/>
    <lineage>
        <taxon>Eukaryota</taxon>
        <taxon>Metazoa</taxon>
        <taxon>Echinodermata</taxon>
        <taxon>Eleutherozoa</taxon>
        <taxon>Asterozoa</taxon>
        <taxon>Asteroidea</taxon>
        <taxon>Valvatacea</taxon>
        <taxon>Valvatida</taxon>
        <taxon>Acanthasteridae</taxon>
        <taxon>Acanthaster</taxon>
    </lineage>
</organism>
<dbReference type="OMA" id="RWNEGQI"/>
<dbReference type="RefSeq" id="XP_022083167.1">
    <property type="nucleotide sequence ID" value="XM_022227475.1"/>
</dbReference>
<dbReference type="OrthoDB" id="382863at2759"/>
<dbReference type="Pfam" id="PF16092">
    <property type="entry name" value="CFAP61_N"/>
    <property type="match status" value="1"/>
</dbReference>
<feature type="compositionally biased region" description="Polar residues" evidence="1">
    <location>
        <begin position="338"/>
        <end position="348"/>
    </location>
</feature>
<dbReference type="PANTHER" id="PTHR21178">
    <property type="entry name" value="CILIA- AND FLAGELLA-ASSOCIATED PROTEIN 61"/>
    <property type="match status" value="1"/>
</dbReference>
<evidence type="ECO:0000313" key="6">
    <source>
        <dbReference type="RefSeq" id="XP_022083168.1"/>
    </source>
</evidence>
<dbReference type="CTD" id="26074"/>
<evidence type="ECO:0000313" key="5">
    <source>
        <dbReference type="RefSeq" id="XP_022083167.1"/>
    </source>
</evidence>
<reference evidence="5 6" key="1">
    <citation type="submission" date="2025-04" db="UniProtKB">
        <authorList>
            <consortium name="RefSeq"/>
        </authorList>
    </citation>
    <scope>IDENTIFICATION</scope>
</reference>
<feature type="domain" description="CFAP61 dimerisation" evidence="3">
    <location>
        <begin position="1087"/>
        <end position="1207"/>
    </location>
</feature>
<accession>A0A8B7XQQ7</accession>
<evidence type="ECO:0000313" key="4">
    <source>
        <dbReference type="Proteomes" id="UP000694845"/>
    </source>
</evidence>
<evidence type="ECO:0000259" key="3">
    <source>
        <dbReference type="Pfam" id="PF23150"/>
    </source>
</evidence>
<dbReference type="Pfam" id="PF23150">
    <property type="entry name" value="CFAP61_dimer"/>
    <property type="match status" value="1"/>
</dbReference>
<dbReference type="RefSeq" id="XP_022083168.1">
    <property type="nucleotide sequence ID" value="XM_022227476.1"/>
</dbReference>
<dbReference type="Gene3D" id="3.50.50.60">
    <property type="entry name" value="FAD/NAD(P)-binding domain"/>
    <property type="match status" value="1"/>
</dbReference>
<dbReference type="InterPro" id="IPR038884">
    <property type="entry name" value="CFAP61"/>
</dbReference>
<evidence type="ECO:0000313" key="7">
    <source>
        <dbReference type="RefSeq" id="XP_022083169.1"/>
    </source>
</evidence>
<sequence>MTAVLMSANGPAEVINARRTESLDAPSILKLVGPSTEPQFGLVNVVNLIEKAVLAVTLNNDKDQILAQSAFFDYPNLPDVDPAKWQDWLNTYFDCQECTPLNTLFMHYFVAKQEFSHGSAREIIRTVFNAVPDIHFLYLVVPSGIYPEPALAEIFKPLDKKFGAKPLESHSVFVCHRHDHCPVLFVRKARVEDHDDLTPIFNRQSDMLKTTYGDYFLAELIESQDEDNHAIIVESEGTAVGFMSISRNINLNLLNSCFELGPFHGLRKPHPDDILVPPTPPPQEEQPVMEEDQEGRQSGIDKPISRSSSISSRKGDGTVVPTPSTAARPGSGSKATPAASTLPSQGTPAQPPKPGTSASGVESADVKIHTKLSDAHMASVASLLSEQEDVESIKSTGSKKSVSVHSVPENAEVAPLLPELSPTPEPAVPTPRFDPVYQGESNSFIIQLFCIDEKYEMRSLDFLPMAFSLFPDRDFCILTMPHMVPEFPLLQSFVRVTPKCPSILPQELYVFNRCGLLQSFQVRPACTSDQPGVEELIQYIDNKEGLMADFRQYSKARRDPDGTPLQAYVATCLNQVVGVAITRQEEDIEYIRSHYNIEDFIYFNHHRRDEHGHLHHLALNPIFQHQTKFLMKEVLRQAHFTCLYYPVYPAYASQEVRSKHSLVTSLNYMVPVRARRQIEYPVEQLGGNAPSERVLKEQEKYALSHMNRKLTLEPKVTINARIVVVGASDVGMAFLETLAFCPHLRFNNLILISPNGLPGELAPDPIRANFLSTSHCYSQDRLAQISLRSWINVVAAQMVAINRGSKYVKVAGGAKVPYDHLILCTGQQYQTSCPTGADTSQLVTNASLPQKPDARYTGRVPKNVFVVNDEHDAARVLKWLNKHFVNVEGKAIVYGRTLDAYSAVQSLLAIGVPGLRICFVQPPLEYSITCFNNAQVEKTVHEAIEAQGVQMFDGFYLAQWNDGKGGDEVYCASFTSDTKPIKLECSAFLCFNNKAVDYDAFKAINDSCLVFDGKLVIDANFHTNDLSIRGAGPLTKFQRKYHADQWSHANFNSKEVGSALASTMLRLFDPTLETDIAPPVEPMPLIPIYTEAKVQGAYLPGGLNYLHIGKPSLDTPLEADMAQLDYGRVLMTGDQEGSSQDYFRLHINQYNKIQTVTCLAKETIDTSNLLCLYDLHERFLNNLVSRFDEGLIPDLYSFFRETWCLAIFHDRFPDFRQEIRELLVQRPAVDVTSLEEKVRQLIDQDLELEKRERKYLEEHFESSSNKRSLETRLLSFLSYNYYHLPMYAKPGMV</sequence>
<gene>
    <name evidence="5 6 7" type="primary">LOC110975210</name>
</gene>
<dbReference type="KEGG" id="aplc:110975210"/>
<dbReference type="SUPFAM" id="SSF51905">
    <property type="entry name" value="FAD/NAD(P)-binding domain"/>
    <property type="match status" value="1"/>
</dbReference>
<dbReference type="InterPro" id="IPR032151">
    <property type="entry name" value="CFAP61_N"/>
</dbReference>
<evidence type="ECO:0000256" key="1">
    <source>
        <dbReference type="SAM" id="MobiDB-lite"/>
    </source>
</evidence>